<name>A0A6H5IFW0_9HYME</name>
<keyword evidence="2" id="KW-1185">Reference proteome</keyword>
<dbReference type="EMBL" id="CADCXV010000788">
    <property type="protein sequence ID" value="CAB0035464.1"/>
    <property type="molecule type" value="Genomic_DNA"/>
</dbReference>
<sequence length="211" mass="23879">MYVLTGSRARYYTYVLKLKGLSKLRDDPRVICRARLSLKESEQGDFALMPQREGLIQTAYTIYRRVVARISESVRLSFDECSSLCMLSKLCLILNESSMARTTTIMLNLNSLELIAVIERVRAQSASQVNLYTFDLATPAQLRVAEGVLEQKGSSGKSDSCIYRLARVWVYMLYVQNLHGRNSCRDVESSFASALHALSFTLTFFILCART</sequence>
<evidence type="ECO:0000313" key="1">
    <source>
        <dbReference type="EMBL" id="CAB0035464.1"/>
    </source>
</evidence>
<proteinExistence type="predicted"/>
<feature type="non-terminal residue" evidence="1">
    <location>
        <position position="211"/>
    </location>
</feature>
<reference evidence="1 2" key="1">
    <citation type="submission" date="2020-02" db="EMBL/GenBank/DDBJ databases">
        <authorList>
            <person name="Ferguson B K."/>
        </authorList>
    </citation>
    <scope>NUCLEOTIDE SEQUENCE [LARGE SCALE GENOMIC DNA]</scope>
</reference>
<gene>
    <name evidence="1" type="ORF">TBRA_LOCUS7360</name>
</gene>
<protein>
    <submittedName>
        <fullName evidence="1">Uncharacterized protein</fullName>
    </submittedName>
</protein>
<accession>A0A6H5IFW0</accession>
<dbReference type="Proteomes" id="UP000479190">
    <property type="component" value="Unassembled WGS sequence"/>
</dbReference>
<organism evidence="1 2">
    <name type="scientific">Trichogramma brassicae</name>
    <dbReference type="NCBI Taxonomy" id="86971"/>
    <lineage>
        <taxon>Eukaryota</taxon>
        <taxon>Metazoa</taxon>
        <taxon>Ecdysozoa</taxon>
        <taxon>Arthropoda</taxon>
        <taxon>Hexapoda</taxon>
        <taxon>Insecta</taxon>
        <taxon>Pterygota</taxon>
        <taxon>Neoptera</taxon>
        <taxon>Endopterygota</taxon>
        <taxon>Hymenoptera</taxon>
        <taxon>Apocrita</taxon>
        <taxon>Proctotrupomorpha</taxon>
        <taxon>Chalcidoidea</taxon>
        <taxon>Trichogrammatidae</taxon>
        <taxon>Trichogramma</taxon>
    </lineage>
</organism>
<dbReference type="AlphaFoldDB" id="A0A6H5IFW0"/>
<evidence type="ECO:0000313" key="2">
    <source>
        <dbReference type="Proteomes" id="UP000479190"/>
    </source>
</evidence>